<evidence type="ECO:0000313" key="4">
    <source>
        <dbReference type="Proteomes" id="UP000242469"/>
    </source>
</evidence>
<dbReference type="SMART" id="SM00267">
    <property type="entry name" value="GGDEF"/>
    <property type="match status" value="1"/>
</dbReference>
<dbReference type="SUPFAM" id="SSF141868">
    <property type="entry name" value="EAL domain-like"/>
    <property type="match status" value="1"/>
</dbReference>
<name>A0A1H4GPJ7_9GAMM</name>
<dbReference type="SMART" id="SM00052">
    <property type="entry name" value="EAL"/>
    <property type="match status" value="1"/>
</dbReference>
<dbReference type="Gene3D" id="3.30.70.270">
    <property type="match status" value="1"/>
</dbReference>
<dbReference type="InterPro" id="IPR003018">
    <property type="entry name" value="GAF"/>
</dbReference>
<dbReference type="SUPFAM" id="SSF55073">
    <property type="entry name" value="Nucleotide cyclase"/>
    <property type="match status" value="1"/>
</dbReference>
<dbReference type="InterPro" id="IPR035919">
    <property type="entry name" value="EAL_sf"/>
</dbReference>
<dbReference type="GO" id="GO:0071111">
    <property type="term" value="F:cyclic-guanylate-specific phosphodiesterase activity"/>
    <property type="evidence" value="ECO:0007669"/>
    <property type="project" value="InterPro"/>
</dbReference>
<dbReference type="Pfam" id="PF00563">
    <property type="entry name" value="EAL"/>
    <property type="match status" value="1"/>
</dbReference>
<protein>
    <submittedName>
        <fullName evidence="3">Diguanylate cyclase (GGDEF) domain-containing protein</fullName>
    </submittedName>
</protein>
<feature type="domain" description="EAL" evidence="1">
    <location>
        <begin position="357"/>
        <end position="597"/>
    </location>
</feature>
<dbReference type="STRING" id="1122198.SAMN02745729_11817"/>
<dbReference type="InterPro" id="IPR029016">
    <property type="entry name" value="GAF-like_dom_sf"/>
</dbReference>
<dbReference type="PROSITE" id="PS50883">
    <property type="entry name" value="EAL"/>
    <property type="match status" value="1"/>
</dbReference>
<proteinExistence type="predicted"/>
<reference evidence="4" key="1">
    <citation type="submission" date="2016-10" db="EMBL/GenBank/DDBJ databases">
        <authorList>
            <person name="Varghese N."/>
            <person name="Submissions S."/>
        </authorList>
    </citation>
    <scope>NUCLEOTIDE SEQUENCE [LARGE SCALE GENOMIC DNA]</scope>
    <source>
        <strain evidence="4">DSM 11526</strain>
    </source>
</reference>
<dbReference type="Proteomes" id="UP000242469">
    <property type="component" value="Unassembled WGS sequence"/>
</dbReference>
<evidence type="ECO:0000259" key="1">
    <source>
        <dbReference type="PROSITE" id="PS50883"/>
    </source>
</evidence>
<dbReference type="InterPro" id="IPR001633">
    <property type="entry name" value="EAL_dom"/>
</dbReference>
<dbReference type="Gene3D" id="3.30.450.40">
    <property type="match status" value="1"/>
</dbReference>
<dbReference type="EMBL" id="FNRJ01000018">
    <property type="protein sequence ID" value="SEB10778.1"/>
    <property type="molecule type" value="Genomic_DNA"/>
</dbReference>
<dbReference type="Gene3D" id="3.20.20.450">
    <property type="entry name" value="EAL domain"/>
    <property type="match status" value="1"/>
</dbReference>
<accession>A0A1H4GPJ7</accession>
<dbReference type="InterPro" id="IPR050706">
    <property type="entry name" value="Cyclic-di-GMP_PDE-like"/>
</dbReference>
<dbReference type="CDD" id="cd01948">
    <property type="entry name" value="EAL"/>
    <property type="match status" value="1"/>
</dbReference>
<dbReference type="PANTHER" id="PTHR33121">
    <property type="entry name" value="CYCLIC DI-GMP PHOSPHODIESTERASE PDEF"/>
    <property type="match status" value="1"/>
</dbReference>
<evidence type="ECO:0000259" key="2">
    <source>
        <dbReference type="PROSITE" id="PS50887"/>
    </source>
</evidence>
<organism evidence="3 4">
    <name type="scientific">Marinobacterium iners DSM 11526</name>
    <dbReference type="NCBI Taxonomy" id="1122198"/>
    <lineage>
        <taxon>Bacteria</taxon>
        <taxon>Pseudomonadati</taxon>
        <taxon>Pseudomonadota</taxon>
        <taxon>Gammaproteobacteria</taxon>
        <taxon>Oceanospirillales</taxon>
        <taxon>Oceanospirillaceae</taxon>
        <taxon>Marinobacterium</taxon>
    </lineage>
</organism>
<dbReference type="InterPro" id="IPR000160">
    <property type="entry name" value="GGDEF_dom"/>
</dbReference>
<dbReference type="Pfam" id="PF00990">
    <property type="entry name" value="GGDEF"/>
    <property type="match status" value="1"/>
</dbReference>
<evidence type="ECO:0000313" key="3">
    <source>
        <dbReference type="EMBL" id="SEB10778.1"/>
    </source>
</evidence>
<dbReference type="PANTHER" id="PTHR33121:SF71">
    <property type="entry name" value="OXYGEN SENSOR PROTEIN DOSP"/>
    <property type="match status" value="1"/>
</dbReference>
<dbReference type="AlphaFoldDB" id="A0A1H4GPJ7"/>
<gene>
    <name evidence="3" type="ORF">SAMN02745729_11817</name>
</gene>
<dbReference type="Pfam" id="PF13185">
    <property type="entry name" value="GAF_2"/>
    <property type="match status" value="1"/>
</dbReference>
<dbReference type="OrthoDB" id="6168558at2"/>
<keyword evidence="4" id="KW-1185">Reference proteome</keyword>
<sequence length="597" mass="66144">MLQSNKKEVSLSLSELDHILALQRTICSLIASDTPYLDVITETCQMAEQLLPGAVASFMRLDSHTERMSVVSAPSISSEGVSRLDGLKPGPGSGSCGNAVYGNAPVFVYNTFTDPRWSNLRSVAEDFNLCSCWSFPVRNEQGEAIGSFALSSFEHRNPSDFHKRLLDVGASLIAIVLLRHAQQMQLQAQREELIFSLEHDALTGLPNTQSLLQALKRAPETAVLVLLNLNNLGYINTAYGLGVGDQLLRTLADELHRNAKGAQVYRGSADEFALLYDQLENPVGEVQRLRQHFSTEPAQLDGLNFYLTFNAGLACGGRDLLRSAMVALKRAARSGKSATHVFDPKYDAPARQQKEDYIGWNGRLHEALRNGGIRAWYQGIRDNRSGKIQKWEALVRLEHEGEIFSPVHFLPVAALSGLMRSITCIVVEQGVAMLAQVEGELAINITETDLELGYLPDYLDQMTQLHGVSPERITLEILEGTSSGGKQTHIPQLHALKQRGYKLAIDDFGTEYSNFERILELEVDIIKIDAKYIRNIHLDRTSYEIVRAIVYFARNAGIRTVAEFVHCEEVQAVVMALGIDESQGYLFSEPAPEISAD</sequence>
<dbReference type="SUPFAM" id="SSF55781">
    <property type="entry name" value="GAF domain-like"/>
    <property type="match status" value="1"/>
</dbReference>
<dbReference type="NCBIfam" id="TIGR00254">
    <property type="entry name" value="GGDEF"/>
    <property type="match status" value="1"/>
</dbReference>
<dbReference type="PROSITE" id="PS50887">
    <property type="entry name" value="GGDEF"/>
    <property type="match status" value="1"/>
</dbReference>
<dbReference type="RefSeq" id="WP_091827692.1">
    <property type="nucleotide sequence ID" value="NZ_FNRJ01000018.1"/>
</dbReference>
<dbReference type="InterPro" id="IPR043128">
    <property type="entry name" value="Rev_trsase/Diguanyl_cyclase"/>
</dbReference>
<feature type="domain" description="GGDEF" evidence="2">
    <location>
        <begin position="220"/>
        <end position="344"/>
    </location>
</feature>
<dbReference type="InterPro" id="IPR029787">
    <property type="entry name" value="Nucleotide_cyclase"/>
</dbReference>